<dbReference type="AlphaFoldDB" id="A0A1H9L383"/>
<dbReference type="InterPro" id="IPR013783">
    <property type="entry name" value="Ig-like_fold"/>
</dbReference>
<sequence>MKKSVIYLVGSLAACLFMWNCSSGGGDDTPDPGPDPDKVDPPSAATLVFPEQNSECTTGSNLTSTESTILFNWNDANNATSYRLFVKNLNTQNTQNYTSSISERSVTVLRGTPYSWYVISKNSGTETAQSPTWKFYNAGEAVSSYAPFPAELIAPELSATLSFTTSVTLEWKGEDVDNDIKEYDVFFGTISPPVDKATTTSNASASVNVSSGTTYYWRIVTHDAQNNNSESQIFQFSVN</sequence>
<gene>
    <name evidence="2" type="ORF">SAMN05421824_2913</name>
</gene>
<reference evidence="2 3" key="1">
    <citation type="submission" date="2016-10" db="EMBL/GenBank/DDBJ databases">
        <authorList>
            <person name="de Groot N.N."/>
        </authorList>
    </citation>
    <scope>NUCLEOTIDE SEQUENCE [LARGE SCALE GENOMIC DNA]</scope>
    <source>
        <strain evidence="2 3">DSM 21035</strain>
    </source>
</reference>
<dbReference type="EMBL" id="FOFN01000005">
    <property type="protein sequence ID" value="SER05768.1"/>
    <property type="molecule type" value="Genomic_DNA"/>
</dbReference>
<dbReference type="PROSITE" id="PS51257">
    <property type="entry name" value="PROKAR_LIPOPROTEIN"/>
    <property type="match status" value="1"/>
</dbReference>
<evidence type="ECO:0000256" key="1">
    <source>
        <dbReference type="SAM" id="SignalP"/>
    </source>
</evidence>
<dbReference type="STRING" id="419940.SAMN05421824_2913"/>
<dbReference type="InterPro" id="IPR036116">
    <property type="entry name" value="FN3_sf"/>
</dbReference>
<organism evidence="2 3">
    <name type="scientific">Hyunsoonleella jejuensis</name>
    <dbReference type="NCBI Taxonomy" id="419940"/>
    <lineage>
        <taxon>Bacteria</taxon>
        <taxon>Pseudomonadati</taxon>
        <taxon>Bacteroidota</taxon>
        <taxon>Flavobacteriia</taxon>
        <taxon>Flavobacteriales</taxon>
        <taxon>Flavobacteriaceae</taxon>
    </lineage>
</organism>
<dbReference type="Proteomes" id="UP000198999">
    <property type="component" value="Unassembled WGS sequence"/>
</dbReference>
<keyword evidence="3" id="KW-1185">Reference proteome</keyword>
<evidence type="ECO:0008006" key="4">
    <source>
        <dbReference type="Google" id="ProtNLM"/>
    </source>
</evidence>
<evidence type="ECO:0000313" key="3">
    <source>
        <dbReference type="Proteomes" id="UP000198999"/>
    </source>
</evidence>
<feature type="signal peptide" evidence="1">
    <location>
        <begin position="1"/>
        <end position="25"/>
    </location>
</feature>
<dbReference type="Gene3D" id="2.60.40.10">
    <property type="entry name" value="Immunoglobulins"/>
    <property type="match status" value="2"/>
</dbReference>
<name>A0A1H9L383_9FLAO</name>
<feature type="chain" id="PRO_5011692200" description="Fibronectin type-III domain-containing protein" evidence="1">
    <location>
        <begin position="26"/>
        <end position="239"/>
    </location>
</feature>
<keyword evidence="1" id="KW-0732">Signal</keyword>
<evidence type="ECO:0000313" key="2">
    <source>
        <dbReference type="EMBL" id="SER05768.1"/>
    </source>
</evidence>
<dbReference type="RefSeq" id="WP_245738312.1">
    <property type="nucleotide sequence ID" value="NZ_FOFN01000005.1"/>
</dbReference>
<protein>
    <recommendedName>
        <fullName evidence="4">Fibronectin type-III domain-containing protein</fullName>
    </recommendedName>
</protein>
<proteinExistence type="predicted"/>
<dbReference type="SUPFAM" id="SSF49265">
    <property type="entry name" value="Fibronectin type III"/>
    <property type="match status" value="1"/>
</dbReference>
<accession>A0A1H9L383</accession>